<keyword evidence="3" id="KW-1185">Reference proteome</keyword>
<sequence length="202" mass="22607">MTKIDIRTALKPIYSATARWSEIEVPPLRYVMVDGSGDPNSAPAYKAAVEWLYSTSYALKFAAKALGQDYVVPPLEGLWWADDPADFIARRKERWHWTMMILAPDVITPDMFDAARTKAEGKLGDAPATLRLAALSEGQCLQMLHIGPYDDEGPALAQLHDVEMPARGLTFNGHHHEIYLGDPRRSAPEKLKTILRQPVRRA</sequence>
<dbReference type="Gene3D" id="3.20.80.10">
    <property type="entry name" value="Regulatory factor, effector binding domain"/>
    <property type="match status" value="1"/>
</dbReference>
<dbReference type="InterPro" id="IPR011256">
    <property type="entry name" value="Reg_factor_effector_dom_sf"/>
</dbReference>
<proteinExistence type="predicted"/>
<accession>A0A934MN55</accession>
<organism evidence="2 3">
    <name type="scientific">Devosia sediminis</name>
    <dbReference type="NCBI Taxonomy" id="2798801"/>
    <lineage>
        <taxon>Bacteria</taxon>
        <taxon>Pseudomonadati</taxon>
        <taxon>Pseudomonadota</taxon>
        <taxon>Alphaproteobacteria</taxon>
        <taxon>Hyphomicrobiales</taxon>
        <taxon>Devosiaceae</taxon>
        <taxon>Devosia</taxon>
    </lineage>
</organism>
<comment type="caution">
    <text evidence="2">The sequence shown here is derived from an EMBL/GenBank/DDBJ whole genome shotgun (WGS) entry which is preliminary data.</text>
</comment>
<evidence type="ECO:0000259" key="1">
    <source>
        <dbReference type="Pfam" id="PF06445"/>
    </source>
</evidence>
<evidence type="ECO:0000313" key="3">
    <source>
        <dbReference type="Proteomes" id="UP000602124"/>
    </source>
</evidence>
<evidence type="ECO:0000313" key="2">
    <source>
        <dbReference type="EMBL" id="MBJ3786885.1"/>
    </source>
</evidence>
<dbReference type="EMBL" id="JAEKMH010000006">
    <property type="protein sequence ID" value="MBJ3786885.1"/>
    <property type="molecule type" value="Genomic_DNA"/>
</dbReference>
<dbReference type="RefSeq" id="WP_198878086.1">
    <property type="nucleotide sequence ID" value="NZ_JAEKMH010000006.1"/>
</dbReference>
<dbReference type="InterPro" id="IPR029442">
    <property type="entry name" value="GyrI-like"/>
</dbReference>
<reference evidence="2" key="1">
    <citation type="submission" date="2020-12" db="EMBL/GenBank/DDBJ databases">
        <title>Devosia sp. MSA67 isolated from Mo River.</title>
        <authorList>
            <person name="Ma F."/>
            <person name="Zi Z."/>
        </authorList>
    </citation>
    <scope>NUCLEOTIDE SEQUENCE</scope>
    <source>
        <strain evidence="2">MSA67</strain>
    </source>
</reference>
<dbReference type="Pfam" id="PF06445">
    <property type="entry name" value="GyrI-like"/>
    <property type="match status" value="1"/>
</dbReference>
<protein>
    <submittedName>
        <fullName evidence="2">GyrI-like domain-containing protein</fullName>
    </submittedName>
</protein>
<dbReference type="Proteomes" id="UP000602124">
    <property type="component" value="Unassembled WGS sequence"/>
</dbReference>
<dbReference type="AlphaFoldDB" id="A0A934MN55"/>
<dbReference type="SUPFAM" id="SSF55136">
    <property type="entry name" value="Probable bacterial effector-binding domain"/>
    <property type="match status" value="1"/>
</dbReference>
<name>A0A934MN55_9HYPH</name>
<feature type="domain" description="GyrI-like small molecule binding" evidence="1">
    <location>
        <begin position="23"/>
        <end position="196"/>
    </location>
</feature>
<gene>
    <name evidence="2" type="ORF">JEQ47_19335</name>
</gene>